<dbReference type="SMART" id="SM00028">
    <property type="entry name" value="TPR"/>
    <property type="match status" value="2"/>
</dbReference>
<evidence type="ECO:0000256" key="3">
    <source>
        <dbReference type="PROSITE-ProRule" id="PRU00339"/>
    </source>
</evidence>
<accession>A0ABR9QFQ3</accession>
<evidence type="ECO:0000256" key="2">
    <source>
        <dbReference type="ARBA" id="ARBA00022803"/>
    </source>
</evidence>
<dbReference type="InterPro" id="IPR011990">
    <property type="entry name" value="TPR-like_helical_dom_sf"/>
</dbReference>
<dbReference type="PANTHER" id="PTHR45586">
    <property type="entry name" value="TPR REPEAT-CONTAINING PROTEIN PA4667"/>
    <property type="match status" value="1"/>
</dbReference>
<evidence type="ECO:0008006" key="7">
    <source>
        <dbReference type="Google" id="ProtNLM"/>
    </source>
</evidence>
<keyword evidence="6" id="KW-1185">Reference proteome</keyword>
<evidence type="ECO:0000256" key="4">
    <source>
        <dbReference type="SAM" id="Phobius"/>
    </source>
</evidence>
<organism evidence="5 6">
    <name type="scientific">Litchfieldia luteola</name>
    <dbReference type="NCBI Taxonomy" id="682179"/>
    <lineage>
        <taxon>Bacteria</taxon>
        <taxon>Bacillati</taxon>
        <taxon>Bacillota</taxon>
        <taxon>Bacilli</taxon>
        <taxon>Bacillales</taxon>
        <taxon>Bacillaceae</taxon>
        <taxon>Litchfieldia</taxon>
    </lineage>
</organism>
<keyword evidence="4" id="KW-0812">Transmembrane</keyword>
<sequence length="242" mass="28267">MDIVSGQKELQLIDRQIKAEQYEDAVNHLETLIKNDVNGQNYLEVRQIYAEALQSNPMSAPLHATYGYLLLLKGFEEEALKRLERALKLNPTNQIVNNHIQKFYIVITEVANQNEIDKLLNNSGPEIQRLVKNAMIKELHGDIKEAKEFYRKAAQLDPENKLLLILLERAIEKAHPMYLPHRLMNKIGGSGIFWVIVMTVLFIVYYMMYYVAAIVIAISYIFFLVYIWKTPKLYKRIKGRRR</sequence>
<dbReference type="SUPFAM" id="SSF48452">
    <property type="entry name" value="TPR-like"/>
    <property type="match status" value="1"/>
</dbReference>
<dbReference type="Gene3D" id="1.25.40.10">
    <property type="entry name" value="Tetratricopeptide repeat domain"/>
    <property type="match status" value="1"/>
</dbReference>
<feature type="repeat" description="TPR" evidence="3">
    <location>
        <begin position="60"/>
        <end position="93"/>
    </location>
</feature>
<evidence type="ECO:0000256" key="1">
    <source>
        <dbReference type="ARBA" id="ARBA00022737"/>
    </source>
</evidence>
<protein>
    <recommendedName>
        <fullName evidence="7">Tetratricopeptide repeat protein</fullName>
    </recommendedName>
</protein>
<feature type="repeat" description="TPR" evidence="3">
    <location>
        <begin position="127"/>
        <end position="160"/>
    </location>
</feature>
<dbReference type="InterPro" id="IPR051012">
    <property type="entry name" value="CellSynth/LPSAsmb/PSIAsmb"/>
</dbReference>
<dbReference type="RefSeq" id="WP_193534715.1">
    <property type="nucleotide sequence ID" value="NZ_JADCLJ010000007.1"/>
</dbReference>
<proteinExistence type="predicted"/>
<dbReference type="Pfam" id="PF13181">
    <property type="entry name" value="TPR_8"/>
    <property type="match status" value="1"/>
</dbReference>
<dbReference type="PROSITE" id="PS50005">
    <property type="entry name" value="TPR"/>
    <property type="match status" value="2"/>
</dbReference>
<name>A0ABR9QFQ3_9BACI</name>
<keyword evidence="4" id="KW-0472">Membrane</keyword>
<keyword evidence="2 3" id="KW-0802">TPR repeat</keyword>
<reference evidence="5 6" key="1">
    <citation type="submission" date="2020-10" db="EMBL/GenBank/DDBJ databases">
        <title>Bacillus sp. HD4P25, an endophyte from a halophyte.</title>
        <authorList>
            <person name="Sun J.-Q."/>
        </authorList>
    </citation>
    <scope>NUCLEOTIDE SEQUENCE [LARGE SCALE GENOMIC DNA]</scope>
    <source>
        <strain evidence="5 6">YIM 93174</strain>
    </source>
</reference>
<feature type="transmembrane region" description="Helical" evidence="4">
    <location>
        <begin position="209"/>
        <end position="228"/>
    </location>
</feature>
<dbReference type="InterPro" id="IPR019734">
    <property type="entry name" value="TPR_rpt"/>
</dbReference>
<dbReference type="PANTHER" id="PTHR45586:SF1">
    <property type="entry name" value="LIPOPOLYSACCHARIDE ASSEMBLY PROTEIN B"/>
    <property type="match status" value="1"/>
</dbReference>
<dbReference type="Proteomes" id="UP001516662">
    <property type="component" value="Unassembled WGS sequence"/>
</dbReference>
<keyword evidence="4" id="KW-1133">Transmembrane helix</keyword>
<evidence type="ECO:0000313" key="6">
    <source>
        <dbReference type="Proteomes" id="UP001516662"/>
    </source>
</evidence>
<gene>
    <name evidence="5" type="ORF">IMZ08_04125</name>
</gene>
<comment type="caution">
    <text evidence="5">The sequence shown here is derived from an EMBL/GenBank/DDBJ whole genome shotgun (WGS) entry which is preliminary data.</text>
</comment>
<keyword evidence="1" id="KW-0677">Repeat</keyword>
<feature type="transmembrane region" description="Helical" evidence="4">
    <location>
        <begin position="183"/>
        <end position="203"/>
    </location>
</feature>
<dbReference type="EMBL" id="JADCLJ010000007">
    <property type="protein sequence ID" value="MBE4907246.1"/>
    <property type="molecule type" value="Genomic_DNA"/>
</dbReference>
<evidence type="ECO:0000313" key="5">
    <source>
        <dbReference type="EMBL" id="MBE4907246.1"/>
    </source>
</evidence>